<reference evidence="1" key="2">
    <citation type="journal article" date="2015" name="Fish Shellfish Immunol.">
        <title>Early steps in the European eel (Anguilla anguilla)-Vibrio vulnificus interaction in the gills: Role of the RtxA13 toxin.</title>
        <authorList>
            <person name="Callol A."/>
            <person name="Pajuelo D."/>
            <person name="Ebbesson L."/>
            <person name="Teles M."/>
            <person name="MacKenzie S."/>
            <person name="Amaro C."/>
        </authorList>
    </citation>
    <scope>NUCLEOTIDE SEQUENCE</scope>
</reference>
<dbReference type="EMBL" id="GBXM01057642">
    <property type="protein sequence ID" value="JAH50935.1"/>
    <property type="molecule type" value="Transcribed_RNA"/>
</dbReference>
<accession>A0A0E9TDG2</accession>
<sequence>MRNGCRCVIHITLKNDESSVILPPAVMFDVIIFPHVA</sequence>
<name>A0A0E9TDG2_ANGAN</name>
<proteinExistence type="predicted"/>
<protein>
    <submittedName>
        <fullName evidence="1">Uncharacterized protein</fullName>
    </submittedName>
</protein>
<evidence type="ECO:0000313" key="1">
    <source>
        <dbReference type="EMBL" id="JAH50935.1"/>
    </source>
</evidence>
<dbReference type="AlphaFoldDB" id="A0A0E9TDG2"/>
<reference evidence="1" key="1">
    <citation type="submission" date="2014-11" db="EMBL/GenBank/DDBJ databases">
        <authorList>
            <person name="Amaro Gonzalez C."/>
        </authorList>
    </citation>
    <scope>NUCLEOTIDE SEQUENCE</scope>
</reference>
<organism evidence="1">
    <name type="scientific">Anguilla anguilla</name>
    <name type="common">European freshwater eel</name>
    <name type="synonym">Muraena anguilla</name>
    <dbReference type="NCBI Taxonomy" id="7936"/>
    <lineage>
        <taxon>Eukaryota</taxon>
        <taxon>Metazoa</taxon>
        <taxon>Chordata</taxon>
        <taxon>Craniata</taxon>
        <taxon>Vertebrata</taxon>
        <taxon>Euteleostomi</taxon>
        <taxon>Actinopterygii</taxon>
        <taxon>Neopterygii</taxon>
        <taxon>Teleostei</taxon>
        <taxon>Anguilliformes</taxon>
        <taxon>Anguillidae</taxon>
        <taxon>Anguilla</taxon>
    </lineage>
</organism>